<reference evidence="1 2" key="1">
    <citation type="submission" date="2018-06" db="EMBL/GenBank/DDBJ databases">
        <title>Rhizobium wuzhouense sp. nov., isolated from roots of Oryza officinalis.</title>
        <authorList>
            <person name="Yuan T."/>
        </authorList>
    </citation>
    <scope>NUCLEOTIDE SEQUENCE [LARGE SCALE GENOMIC DNA]</scope>
    <source>
        <strain evidence="1 2">W44</strain>
    </source>
</reference>
<protein>
    <submittedName>
        <fullName evidence="1">DUF3800 domain-containing protein</fullName>
    </submittedName>
</protein>
<gene>
    <name evidence="1" type="ORF">DMY87_12065</name>
</gene>
<comment type="caution">
    <text evidence="1">The sequence shown here is derived from an EMBL/GenBank/DDBJ whole genome shotgun (WGS) entry which is preliminary data.</text>
</comment>
<dbReference type="InterPro" id="IPR024524">
    <property type="entry name" value="DUF3800"/>
</dbReference>
<name>A0ABX5NQG3_9HYPH</name>
<sequence length="274" mass="30986">MLLEGKRGPRVSHSYVAFVDESGDDGLGNFRVPGRRGGSSQWLVLSACVFRQVYALEAVRWRDSISDKFVNKKSRTLHFMDLNHGQRTVAAQTIGALPLRTISVMAAKPPIPGGIYTAKNQLYFYMARYLVERISWLCRDHRPQVPEGDGRVRITFSRRGGMSYESFRAYLTHMRDQPDAGVNIHWPVIDIEAVDAQDHKKSASLQLVDAVASSFAAAVEPDFYGNCELRYAELLRPVTYHRGGNYLSYGVKMVPKYQDCGLDAQQSRFIELFK</sequence>
<dbReference type="EMBL" id="QJRY01000004">
    <property type="protein sequence ID" value="PYB73059.1"/>
    <property type="molecule type" value="Genomic_DNA"/>
</dbReference>
<dbReference type="Pfam" id="PF12686">
    <property type="entry name" value="DUF3800"/>
    <property type="match status" value="1"/>
</dbReference>
<evidence type="ECO:0000313" key="2">
    <source>
        <dbReference type="Proteomes" id="UP000247536"/>
    </source>
</evidence>
<keyword evidence="2" id="KW-1185">Reference proteome</keyword>
<accession>A0ABX5NQG3</accession>
<dbReference type="Proteomes" id="UP000247536">
    <property type="component" value="Unassembled WGS sequence"/>
</dbReference>
<evidence type="ECO:0000313" key="1">
    <source>
        <dbReference type="EMBL" id="PYB73059.1"/>
    </source>
</evidence>
<organism evidence="1 2">
    <name type="scientific">Rhizobium wuzhouense</name>
    <dbReference type="NCBI Taxonomy" id="1986026"/>
    <lineage>
        <taxon>Bacteria</taxon>
        <taxon>Pseudomonadati</taxon>
        <taxon>Pseudomonadota</taxon>
        <taxon>Alphaproteobacteria</taxon>
        <taxon>Hyphomicrobiales</taxon>
        <taxon>Rhizobiaceae</taxon>
        <taxon>Rhizobium/Agrobacterium group</taxon>
        <taxon>Rhizobium</taxon>
    </lineage>
</organism>
<proteinExistence type="predicted"/>